<evidence type="ECO:0000256" key="1">
    <source>
        <dbReference type="ARBA" id="ARBA00007847"/>
    </source>
</evidence>
<dbReference type="InterPro" id="IPR004380">
    <property type="entry name" value="Asp_race"/>
</dbReference>
<dbReference type="GO" id="GO:0047661">
    <property type="term" value="F:amino-acid racemase activity"/>
    <property type="evidence" value="ECO:0007669"/>
    <property type="project" value="InterPro"/>
</dbReference>
<dbReference type="SUPFAM" id="SSF53681">
    <property type="entry name" value="Aspartate/glutamate racemase"/>
    <property type="match status" value="2"/>
</dbReference>
<evidence type="ECO:0000256" key="2">
    <source>
        <dbReference type="ARBA" id="ARBA00023235"/>
    </source>
</evidence>
<protein>
    <submittedName>
        <fullName evidence="3">Aspartate racemase</fullName>
    </submittedName>
</protein>
<accession>A0A1B0ZHI2</accession>
<evidence type="ECO:0000313" key="3">
    <source>
        <dbReference type="EMBL" id="ANP27362.1"/>
    </source>
</evidence>
<sequence>MTVWQNPFVGVLGGVGPGATAVFMDVLVRATAARADQDHIDCIVMQHASTPDRTRHILDPEHEEDPGPVLARDAAFLESAGASFLVLPCNTAHHYAEAIDSAAEVDLLSIVEVTVRAAAKRLRERRAEESPVAIFATEGNIHANVYQDALARAGLTPLVPDRDVQEVVNSLIYDQVKAGRPVDLPALSGIIDAMEAAGAGAVILGCTELSLIFDKESMSSDRRIVDSLRELAKATVKKAGKRLTPAFAH</sequence>
<proteinExistence type="inferred from homology"/>
<dbReference type="EMBL" id="CP012117">
    <property type="protein sequence ID" value="ANP27362.1"/>
    <property type="molecule type" value="Genomic_DNA"/>
</dbReference>
<keyword evidence="2" id="KW-0413">Isomerase</keyword>
<gene>
    <name evidence="3" type="ORF">DAD186_08120</name>
</gene>
<dbReference type="InterPro" id="IPR001920">
    <property type="entry name" value="Asp/Glu_race"/>
</dbReference>
<reference evidence="3 4" key="1">
    <citation type="submission" date="2015-06" db="EMBL/GenBank/DDBJ databases">
        <title>Investigation of pathophysiology for high-risk pregnancy and development of treatment modality based on it.</title>
        <authorList>
            <person name="Kim B.-C."/>
            <person name="Lim S."/>
        </authorList>
    </citation>
    <scope>NUCLEOTIDE SEQUENCE [LARGE SCALE GENOMIC DNA]</scope>
    <source>
        <strain evidence="3 4">AD1-86</strain>
    </source>
</reference>
<dbReference type="RefSeq" id="WP_065247583.1">
    <property type="nucleotide sequence ID" value="NZ_CP012117.1"/>
</dbReference>
<dbReference type="STRING" id="1630135.DAD186_08120"/>
<name>A0A1B0ZHI2_9MICO</name>
<dbReference type="Proteomes" id="UP000092596">
    <property type="component" value="Chromosome"/>
</dbReference>
<dbReference type="PATRIC" id="fig|1630135.4.peg.814"/>
<dbReference type="KEGG" id="dva:DAD186_08120"/>
<dbReference type="Pfam" id="PF01177">
    <property type="entry name" value="Asp_Glu_race"/>
    <property type="match status" value="1"/>
</dbReference>
<dbReference type="PANTHER" id="PTHR21198:SF7">
    <property type="entry name" value="ASPARTATE-GLUTAMATE RACEMASE FAMILY"/>
    <property type="match status" value="1"/>
</dbReference>
<evidence type="ECO:0000313" key="4">
    <source>
        <dbReference type="Proteomes" id="UP000092596"/>
    </source>
</evidence>
<dbReference type="Gene3D" id="3.40.50.1860">
    <property type="match status" value="2"/>
</dbReference>
<comment type="similarity">
    <text evidence="1">Belongs to the aspartate/glutamate racemases family.</text>
</comment>
<organism evidence="3 4">
    <name type="scientific">Dermabacter vaginalis</name>
    <dbReference type="NCBI Taxonomy" id="1630135"/>
    <lineage>
        <taxon>Bacteria</taxon>
        <taxon>Bacillati</taxon>
        <taxon>Actinomycetota</taxon>
        <taxon>Actinomycetes</taxon>
        <taxon>Micrococcales</taxon>
        <taxon>Dermabacteraceae</taxon>
        <taxon>Dermabacter</taxon>
    </lineage>
</organism>
<dbReference type="PANTHER" id="PTHR21198">
    <property type="entry name" value="GLUTAMATE RACEMASE"/>
    <property type="match status" value="1"/>
</dbReference>
<dbReference type="NCBIfam" id="TIGR00035">
    <property type="entry name" value="asp_race"/>
    <property type="match status" value="1"/>
</dbReference>
<dbReference type="InterPro" id="IPR015942">
    <property type="entry name" value="Asp/Glu/hydantoin_racemase"/>
</dbReference>
<dbReference type="AlphaFoldDB" id="A0A1B0ZHI2"/>